<sequence length="363" mass="40573">MKSRRTIIAWAFAFLLTFLGLWFLPAVVRLLWLPNSTFVTSRRLEQHRRAGNATLGFEVILAVTPHEMPERLRWRKDGMAAAAELTGLAIEYPTQPLWNESDLHAFVENSKGDSPSGGAAKAWLGHLYTLRQAANFSSALILEDDMDWDVAIKTQAVEVAKAIWKLSSPHPVLQQFGRVGQAEEDEKINWPYGREWDVLWLGHCGSAVPEDQNIIIKYNDTTLPPVTQSAVQEKGLRFVYGPIGSPVCSFAYAVTQRGAQKILKKATGDSVAFDVWLHFACERGVLRCFAVNPELFHQHEMAGAHDSLINGQDAGHPVEFEKTNNIWHSARCNVGSNTTVPISCPKQYPDEVMEEDPVPEGER</sequence>
<protein>
    <recommendedName>
        <fullName evidence="3">Glycosyltransferase family 25 protein</fullName>
    </recommendedName>
</protein>
<evidence type="ECO:0008006" key="3">
    <source>
        <dbReference type="Google" id="ProtNLM"/>
    </source>
</evidence>
<organism evidence="1 2">
    <name type="scientific">Phyllosticta capitalensis</name>
    <dbReference type="NCBI Taxonomy" id="121624"/>
    <lineage>
        <taxon>Eukaryota</taxon>
        <taxon>Fungi</taxon>
        <taxon>Dikarya</taxon>
        <taxon>Ascomycota</taxon>
        <taxon>Pezizomycotina</taxon>
        <taxon>Dothideomycetes</taxon>
        <taxon>Dothideomycetes incertae sedis</taxon>
        <taxon>Botryosphaeriales</taxon>
        <taxon>Phyllostictaceae</taxon>
        <taxon>Phyllosticta</taxon>
    </lineage>
</organism>
<gene>
    <name evidence="1" type="ORF">HDK90DRAFT_179008</name>
</gene>
<dbReference type="EMBL" id="JBBWRZ010000003">
    <property type="protein sequence ID" value="KAK8240291.1"/>
    <property type="molecule type" value="Genomic_DNA"/>
</dbReference>
<dbReference type="Proteomes" id="UP001492380">
    <property type="component" value="Unassembled WGS sequence"/>
</dbReference>
<evidence type="ECO:0000313" key="1">
    <source>
        <dbReference type="EMBL" id="KAK8240291.1"/>
    </source>
</evidence>
<accession>A0ABR1YWR1</accession>
<proteinExistence type="predicted"/>
<keyword evidence="2" id="KW-1185">Reference proteome</keyword>
<comment type="caution">
    <text evidence="1">The sequence shown here is derived from an EMBL/GenBank/DDBJ whole genome shotgun (WGS) entry which is preliminary data.</text>
</comment>
<reference evidence="1 2" key="1">
    <citation type="submission" date="2024-04" db="EMBL/GenBank/DDBJ databases">
        <title>Phyllosticta paracitricarpa is synonymous to the EU quarantine fungus P. citricarpa based on phylogenomic analyses.</title>
        <authorList>
            <consortium name="Lawrence Berkeley National Laboratory"/>
            <person name="Van Ingen-Buijs V.A."/>
            <person name="Van Westerhoven A.C."/>
            <person name="Haridas S."/>
            <person name="Skiadas P."/>
            <person name="Martin F."/>
            <person name="Groenewald J.Z."/>
            <person name="Crous P.W."/>
            <person name="Seidl M.F."/>
        </authorList>
    </citation>
    <scope>NUCLEOTIDE SEQUENCE [LARGE SCALE GENOMIC DNA]</scope>
    <source>
        <strain evidence="1 2">CBS 123374</strain>
    </source>
</reference>
<evidence type="ECO:0000313" key="2">
    <source>
        <dbReference type="Proteomes" id="UP001492380"/>
    </source>
</evidence>
<name>A0ABR1YWR1_9PEZI</name>